<proteinExistence type="predicted"/>
<dbReference type="EMBL" id="JBHRTK010000001">
    <property type="protein sequence ID" value="MFC3204810.1"/>
    <property type="molecule type" value="Genomic_DNA"/>
</dbReference>
<keyword evidence="2" id="KW-1185">Reference proteome</keyword>
<gene>
    <name evidence="1" type="ORF">ACFOHJ_01145</name>
</gene>
<accession>A0ABV7K313</accession>
<dbReference type="Proteomes" id="UP001595583">
    <property type="component" value="Unassembled WGS sequence"/>
</dbReference>
<comment type="caution">
    <text evidence="1">The sequence shown here is derived from an EMBL/GenBank/DDBJ whole genome shotgun (WGS) entry which is preliminary data.</text>
</comment>
<organism evidence="1 2">
    <name type="scientific">Aquamicrobium soli</name>
    <dbReference type="NCBI Taxonomy" id="1811518"/>
    <lineage>
        <taxon>Bacteria</taxon>
        <taxon>Pseudomonadati</taxon>
        <taxon>Pseudomonadota</taxon>
        <taxon>Alphaproteobacteria</taxon>
        <taxon>Hyphomicrobiales</taxon>
        <taxon>Phyllobacteriaceae</taxon>
        <taxon>Aquamicrobium</taxon>
    </lineage>
</organism>
<reference evidence="2" key="1">
    <citation type="journal article" date="2019" name="Int. J. Syst. Evol. Microbiol.">
        <title>The Global Catalogue of Microorganisms (GCM) 10K type strain sequencing project: providing services to taxonomists for standard genome sequencing and annotation.</title>
        <authorList>
            <consortium name="The Broad Institute Genomics Platform"/>
            <consortium name="The Broad Institute Genome Sequencing Center for Infectious Disease"/>
            <person name="Wu L."/>
            <person name="Ma J."/>
        </authorList>
    </citation>
    <scope>NUCLEOTIDE SEQUENCE [LARGE SCALE GENOMIC DNA]</scope>
    <source>
        <strain evidence="2">KCTC 52165</strain>
    </source>
</reference>
<protein>
    <submittedName>
        <fullName evidence="1">Aspartate/glutamate racemase family protein</fullName>
    </submittedName>
</protein>
<name>A0ABV7K313_9HYPH</name>
<dbReference type="RefSeq" id="WP_378217636.1">
    <property type="nucleotide sequence ID" value="NZ_JBHRTK010000001.1"/>
</dbReference>
<dbReference type="NCBIfam" id="NF005679">
    <property type="entry name" value="PRK07475.1"/>
    <property type="match status" value="1"/>
</dbReference>
<evidence type="ECO:0000313" key="1">
    <source>
        <dbReference type="EMBL" id="MFC3204810.1"/>
    </source>
</evidence>
<evidence type="ECO:0000313" key="2">
    <source>
        <dbReference type="Proteomes" id="UP001595583"/>
    </source>
</evidence>
<sequence length="252" mass="27390">MQPIIKVEKASDRPRRRRPVHGARIGIIVLDTGFQRLPGDVANALTWRFPVQYHVVTGVRPQDVIEGAPEKILPAFYDAIDRLTELGVDGIATSCGFLAMVHPQLRAYSGLPIASSSLMQIPLVLQTLPADKTVGVIVSDRKAITDNHFINVGAPVGLPLGELAFDGPIRANMRNNASQVSYAAQERDALETVERMLAETPSIGALVSECANLPPYSQAIERTLGVPVYDVVSLVEWLHAGLMPRGFHPETC</sequence>